<protein>
    <recommendedName>
        <fullName evidence="3">DUF4998 domain-containing protein</fullName>
    </recommendedName>
</protein>
<name>A0A5M8NWX1_9BACT</name>
<comment type="caution">
    <text evidence="1">The sequence shown here is derived from an EMBL/GenBank/DDBJ whole genome shotgun (WGS) entry which is preliminary data.</text>
</comment>
<gene>
    <name evidence="1" type="ORF">EZS26_002612</name>
</gene>
<reference evidence="1 2" key="1">
    <citation type="submission" date="2019-03" db="EMBL/GenBank/DDBJ databases">
        <title>Single cell metagenomics reveals metabolic interactions within the superorganism composed of flagellate Streblomastix strix and complex community of Bacteroidetes bacteria on its surface.</title>
        <authorList>
            <person name="Treitli S.C."/>
            <person name="Kolisko M."/>
            <person name="Husnik F."/>
            <person name="Keeling P."/>
            <person name="Hampl V."/>
        </authorList>
    </citation>
    <scope>NUCLEOTIDE SEQUENCE [LARGE SCALE GENOMIC DNA]</scope>
    <source>
        <strain evidence="1">St1</strain>
    </source>
</reference>
<accession>A0A5M8NWX1</accession>
<proteinExistence type="predicted"/>
<dbReference type="PROSITE" id="PS51257">
    <property type="entry name" value="PROKAR_LIPOPROTEIN"/>
    <property type="match status" value="1"/>
</dbReference>
<evidence type="ECO:0000313" key="1">
    <source>
        <dbReference type="EMBL" id="KAA6301223.1"/>
    </source>
</evidence>
<organism evidence="1 2">
    <name type="scientific">Candidatus Ordinivivax streblomastigis</name>
    <dbReference type="NCBI Taxonomy" id="2540710"/>
    <lineage>
        <taxon>Bacteria</taxon>
        <taxon>Pseudomonadati</taxon>
        <taxon>Bacteroidota</taxon>
        <taxon>Bacteroidia</taxon>
        <taxon>Bacteroidales</taxon>
        <taxon>Candidatus Ordinivivax</taxon>
    </lineage>
</organism>
<evidence type="ECO:0000313" key="2">
    <source>
        <dbReference type="Proteomes" id="UP000324575"/>
    </source>
</evidence>
<sequence length="242" mass="27607">MKKIIYIIISIIVCLSYSCSDMLDNIRPYLDEGETIYVGKLIPIAFPGKNRAMITGILLFGQNQVQCTIRWRNPATLEEEVRVLPIERHQGTELVQFLLENLEEGQYDFSIITQDAEGNTSIPTTTATYVYGEQYEATLVNRNIKSFFTESVLDEDGEWIWVAQINWIVSRGDGIVGCYIKYDLNDGGTEELFVPVSELTTELTNYKANGVWEYKTAYLPDELSLDTFYTQPVIANLPDYSF</sequence>
<dbReference type="EMBL" id="SNRX01000023">
    <property type="protein sequence ID" value="KAA6301223.1"/>
    <property type="molecule type" value="Genomic_DNA"/>
</dbReference>
<evidence type="ECO:0008006" key="3">
    <source>
        <dbReference type="Google" id="ProtNLM"/>
    </source>
</evidence>
<dbReference type="Proteomes" id="UP000324575">
    <property type="component" value="Unassembled WGS sequence"/>
</dbReference>
<dbReference type="AlphaFoldDB" id="A0A5M8NWX1"/>
<dbReference type="Pfam" id="PF16389">
    <property type="entry name" value="DUF4998"/>
    <property type="match status" value="1"/>
</dbReference>